<gene>
    <name evidence="2" type="ORF">g.4042</name>
</gene>
<feature type="transmembrane region" description="Helical" evidence="1">
    <location>
        <begin position="21"/>
        <end position="40"/>
    </location>
</feature>
<evidence type="ECO:0000313" key="2">
    <source>
        <dbReference type="EMBL" id="JAT22769.1"/>
    </source>
</evidence>
<proteinExistence type="predicted"/>
<evidence type="ECO:0000256" key="1">
    <source>
        <dbReference type="SAM" id="Phobius"/>
    </source>
</evidence>
<protein>
    <submittedName>
        <fullName evidence="2">Uncharacterized protein</fullName>
    </submittedName>
</protein>
<keyword evidence="1" id="KW-1133">Transmembrane helix</keyword>
<dbReference type="AlphaFoldDB" id="A0A1B6LGM0"/>
<keyword evidence="1" id="KW-0472">Membrane</keyword>
<keyword evidence="1" id="KW-0812">Transmembrane</keyword>
<reference evidence="2" key="1">
    <citation type="submission" date="2015-11" db="EMBL/GenBank/DDBJ databases">
        <title>De novo transcriptome assembly of four potential Pierce s Disease insect vectors from Arizona vineyards.</title>
        <authorList>
            <person name="Tassone E.E."/>
        </authorList>
    </citation>
    <scope>NUCLEOTIDE SEQUENCE</scope>
</reference>
<accession>A0A1B6LGM0</accession>
<organism evidence="2">
    <name type="scientific">Graphocephala atropunctata</name>
    <dbReference type="NCBI Taxonomy" id="36148"/>
    <lineage>
        <taxon>Eukaryota</taxon>
        <taxon>Metazoa</taxon>
        <taxon>Ecdysozoa</taxon>
        <taxon>Arthropoda</taxon>
        <taxon>Hexapoda</taxon>
        <taxon>Insecta</taxon>
        <taxon>Pterygota</taxon>
        <taxon>Neoptera</taxon>
        <taxon>Paraneoptera</taxon>
        <taxon>Hemiptera</taxon>
        <taxon>Auchenorrhyncha</taxon>
        <taxon>Membracoidea</taxon>
        <taxon>Cicadellidae</taxon>
        <taxon>Cicadellinae</taxon>
        <taxon>Cicadellini</taxon>
        <taxon>Graphocephala</taxon>
    </lineage>
</organism>
<sequence>MIWDTQVSMPVSHKWRRGEKTFCGHFLGTLAFLLYIIGAVSPMDEENMNLETKSNDTLMDVNNATEDEIKERLCQFGVHYNMESIMNILKHPDNRKEETVYVLLVKYEETRQKAPVFLPDPRNRHPIISIDGFFTHGRTKIAKMVATALFGRRILMPTRHVARLRTYFVNPAIKKHYYSLSKYMGAHLAMSYCRSAPVVLERYWHDQAAYVMAKSFEGLIPENSSLYDFPKDLLVPDIMFFVNGALNQNIHNETTAARYMHNDLANKIAAVYRRMRSPSLFEIGPPGLPKPMVLQIMNVIDKVKHQFLPKPIHRPIWRS</sequence>
<dbReference type="EMBL" id="GEBQ01017208">
    <property type="protein sequence ID" value="JAT22769.1"/>
    <property type="molecule type" value="Transcribed_RNA"/>
</dbReference>
<name>A0A1B6LGM0_9HEMI</name>